<dbReference type="EMBL" id="GGEC01077225">
    <property type="protein sequence ID" value="MBX57709.1"/>
    <property type="molecule type" value="Transcribed_RNA"/>
</dbReference>
<accession>A0A2P2PSV5</accession>
<proteinExistence type="predicted"/>
<name>A0A2P2PSV5_RHIMU</name>
<organism evidence="1">
    <name type="scientific">Rhizophora mucronata</name>
    <name type="common">Asiatic mangrove</name>
    <dbReference type="NCBI Taxonomy" id="61149"/>
    <lineage>
        <taxon>Eukaryota</taxon>
        <taxon>Viridiplantae</taxon>
        <taxon>Streptophyta</taxon>
        <taxon>Embryophyta</taxon>
        <taxon>Tracheophyta</taxon>
        <taxon>Spermatophyta</taxon>
        <taxon>Magnoliopsida</taxon>
        <taxon>eudicotyledons</taxon>
        <taxon>Gunneridae</taxon>
        <taxon>Pentapetalae</taxon>
        <taxon>rosids</taxon>
        <taxon>fabids</taxon>
        <taxon>Malpighiales</taxon>
        <taxon>Rhizophoraceae</taxon>
        <taxon>Rhizophora</taxon>
    </lineage>
</organism>
<dbReference type="AlphaFoldDB" id="A0A2P2PSV5"/>
<evidence type="ECO:0000313" key="1">
    <source>
        <dbReference type="EMBL" id="MBX57709.1"/>
    </source>
</evidence>
<protein>
    <submittedName>
        <fullName evidence="1">Uncharacterized protein</fullName>
    </submittedName>
</protein>
<reference evidence="1" key="1">
    <citation type="submission" date="2018-02" db="EMBL/GenBank/DDBJ databases">
        <title>Rhizophora mucronata_Transcriptome.</title>
        <authorList>
            <person name="Meera S.P."/>
            <person name="Sreeshan A."/>
            <person name="Augustine A."/>
        </authorList>
    </citation>
    <scope>NUCLEOTIDE SEQUENCE</scope>
    <source>
        <tissue evidence="1">Leaf</tissue>
    </source>
</reference>
<sequence>MGMHSHSCQRLEACSSSIKFKVCNILNLTMSRLS</sequence>